<name>A0ABU9X4N3_9MICC</name>
<dbReference type="EMBL" id="JBDFRB010000024">
    <property type="protein sequence ID" value="MEN2746012.1"/>
    <property type="molecule type" value="Genomic_DNA"/>
</dbReference>
<proteinExistence type="predicted"/>
<feature type="signal peptide" evidence="1">
    <location>
        <begin position="1"/>
        <end position="29"/>
    </location>
</feature>
<evidence type="ECO:0000313" key="3">
    <source>
        <dbReference type="EMBL" id="MEN2746012.1"/>
    </source>
</evidence>
<reference evidence="3 4" key="1">
    <citation type="submission" date="2024-05" db="EMBL/GenBank/DDBJ databases">
        <title>Sinomonas sp. nov., isolated from a waste landfill.</title>
        <authorList>
            <person name="Zhao Y."/>
        </authorList>
    </citation>
    <scope>NUCLEOTIDE SEQUENCE [LARGE SCALE GENOMIC DNA]</scope>
    <source>
        <strain evidence="3 4">CCTCC AB2014300</strain>
    </source>
</reference>
<evidence type="ECO:0000256" key="1">
    <source>
        <dbReference type="SAM" id="SignalP"/>
    </source>
</evidence>
<feature type="domain" description="SGNH hydrolase-type esterase" evidence="2">
    <location>
        <begin position="36"/>
        <end position="237"/>
    </location>
</feature>
<sequence length="246" mass="24305">MASQRFGRGLAALIAALGLIFLGSSPATAAPGGYVAVGDSIAAGVGAGTVLDACGRTDAGYAALLGASPNLGCSGATTGDVLATQVPAVPRNATDVTVTVGANNVGVSSVYYACIPDPNTLACAAAVQKALSAIAAVDRQVAAVVDAVQARAKKANVVVTGYPLLLAQDPYSTLDDVVNGATLALNYEIYLGARASGAQYVDVVGAFLGHGIGSSDPWINSAGEPAPYHPNAAGYQAYAAAIAPRL</sequence>
<dbReference type="Proteomes" id="UP001422074">
    <property type="component" value="Unassembled WGS sequence"/>
</dbReference>
<dbReference type="Gene3D" id="3.40.50.1110">
    <property type="entry name" value="SGNH hydrolase"/>
    <property type="match status" value="1"/>
</dbReference>
<evidence type="ECO:0000259" key="2">
    <source>
        <dbReference type="Pfam" id="PF13472"/>
    </source>
</evidence>
<dbReference type="InterPro" id="IPR036514">
    <property type="entry name" value="SGNH_hydro_sf"/>
</dbReference>
<dbReference type="RefSeq" id="WP_345886615.1">
    <property type="nucleotide sequence ID" value="NZ_JBDFRB010000024.1"/>
</dbReference>
<evidence type="ECO:0000313" key="4">
    <source>
        <dbReference type="Proteomes" id="UP001422074"/>
    </source>
</evidence>
<organism evidence="3 4">
    <name type="scientific">Sinomonas halotolerans</name>
    <dbReference type="NCBI Taxonomy" id="1644133"/>
    <lineage>
        <taxon>Bacteria</taxon>
        <taxon>Bacillati</taxon>
        <taxon>Actinomycetota</taxon>
        <taxon>Actinomycetes</taxon>
        <taxon>Micrococcales</taxon>
        <taxon>Micrococcaceae</taxon>
        <taxon>Sinomonas</taxon>
    </lineage>
</organism>
<protein>
    <submittedName>
        <fullName evidence="3">GDSL-type esterase/lipase family protein</fullName>
    </submittedName>
</protein>
<dbReference type="InterPro" id="IPR013830">
    <property type="entry name" value="SGNH_hydro"/>
</dbReference>
<gene>
    <name evidence="3" type="ORF">ABCQ75_15925</name>
</gene>
<dbReference type="PANTHER" id="PTHR37981">
    <property type="entry name" value="LIPASE 2"/>
    <property type="match status" value="1"/>
</dbReference>
<dbReference type="PANTHER" id="PTHR37981:SF1">
    <property type="entry name" value="SGNH HYDROLASE-TYPE ESTERASE DOMAIN-CONTAINING PROTEIN"/>
    <property type="match status" value="1"/>
</dbReference>
<keyword evidence="4" id="KW-1185">Reference proteome</keyword>
<dbReference type="Pfam" id="PF13472">
    <property type="entry name" value="Lipase_GDSL_2"/>
    <property type="match status" value="1"/>
</dbReference>
<comment type="caution">
    <text evidence="3">The sequence shown here is derived from an EMBL/GenBank/DDBJ whole genome shotgun (WGS) entry which is preliminary data.</text>
</comment>
<feature type="chain" id="PRO_5046907138" evidence="1">
    <location>
        <begin position="30"/>
        <end position="246"/>
    </location>
</feature>
<dbReference type="SUPFAM" id="SSF52266">
    <property type="entry name" value="SGNH hydrolase"/>
    <property type="match status" value="1"/>
</dbReference>
<accession>A0ABU9X4N3</accession>
<dbReference type="InterPro" id="IPR037460">
    <property type="entry name" value="SEST-like"/>
</dbReference>
<keyword evidence="1" id="KW-0732">Signal</keyword>